<evidence type="ECO:0000313" key="2">
    <source>
        <dbReference type="WBParaSite" id="RSKR_0000814800.1"/>
    </source>
</evidence>
<reference evidence="2" key="1">
    <citation type="submission" date="2016-11" db="UniProtKB">
        <authorList>
            <consortium name="WormBaseParasite"/>
        </authorList>
    </citation>
    <scope>IDENTIFICATION</scope>
    <source>
        <strain evidence="2">KR3021</strain>
    </source>
</reference>
<organism evidence="1 2">
    <name type="scientific">Rhabditophanes sp. KR3021</name>
    <dbReference type="NCBI Taxonomy" id="114890"/>
    <lineage>
        <taxon>Eukaryota</taxon>
        <taxon>Metazoa</taxon>
        <taxon>Ecdysozoa</taxon>
        <taxon>Nematoda</taxon>
        <taxon>Chromadorea</taxon>
        <taxon>Rhabditida</taxon>
        <taxon>Tylenchina</taxon>
        <taxon>Panagrolaimomorpha</taxon>
        <taxon>Strongyloidoidea</taxon>
        <taxon>Alloionematidae</taxon>
        <taxon>Rhabditophanes</taxon>
    </lineage>
</organism>
<evidence type="ECO:0000313" key="1">
    <source>
        <dbReference type="Proteomes" id="UP000095286"/>
    </source>
</evidence>
<protein>
    <submittedName>
        <fullName evidence="2">CUB domain-containing protein</fullName>
    </submittedName>
</protein>
<accession>A0AC35U5E1</accession>
<sequence>MLRLIVYAGAFSKYYYAPLDTSTTFYEVDPGSIVVGSTLNYENKPGLQAPYPKPQYMNIKFSDFTAFDREKRLDEYDVYFDQFLIGNNEYLQFTDDYGLNVFKRNQDIIHRGTHAYLRGSSSLKYEFTYDSTMQINDNFNHTGLRLFLQKRDPSGRWCDASGKLTITLDDVEPYFLTSFSYPDLTETKDACTFTIQTTKKVRVLLYDFQLKDDGSEYINIDGTILYGNGQRTTTLLKGFLTEDLPVVYYYDTSSPLTISVSPLNVAKANSQFFIKLTPFESDSNDKSRDNCINENDNLDAAQDTWINFGLKSYPKTFYNSNEYCRWSIKDMQNPNYRAVIELEFESEYCCDVLTMYGFDPYDYWTYQGFQSRKLIYAASATNVSLIWESDYVQTAVGFSGRITYQDCTCSNKQINLKLGDTPTTISSPGYQKTDLTYCPNLNCNWDLTYDDSSYLRVHVNYFLLRQLGFMGKTNTLQFSDSFGNDRLQLNSNSQVGKGSELFFSSGSNKMNFISDIQNVFKVDNLARGFEFTFEAVPFKILEKVSYALSEASPQLIVDDTVNGRLMTIKATKGPIHIYAMKRFLTQTTLFDVYEGDLISTNLIDSNYFFTDNAYSLSPKPYIINGTSATIRIFETTGLTVHYTFLVVDGGLTATDIDGALKYILNNQTSNVAVNQQTYLEIYDYSDNKGLINGMEFNGNSNNITFSTFSYANLSYNGISPKFVYGNGLILNPNGGKLEVEVTPIELTSLVEYKLTDKAESHTFYSRDYYSKVQKGTSLNFITGSQEFAIKLHIIEFHGEGTIDLKLYYFKDIYAKRAITKDNFEKVSLSFCGTELDLVYDYPQTSDTSPTGFFGYYEKSSEVCTPKKEDILLQDNELSEVETKIAALTIDRR</sequence>
<proteinExistence type="predicted"/>
<name>A0AC35U5E1_9BILA</name>
<dbReference type="Proteomes" id="UP000095286">
    <property type="component" value="Unplaced"/>
</dbReference>
<dbReference type="WBParaSite" id="RSKR_0000814800.1">
    <property type="protein sequence ID" value="RSKR_0000814800.1"/>
    <property type="gene ID" value="RSKR_0000814800"/>
</dbReference>